<evidence type="ECO:0000313" key="1">
    <source>
        <dbReference type="EMBL" id="GGK62842.1"/>
    </source>
</evidence>
<accession>A0A917QQZ6</accession>
<gene>
    <name evidence="1" type="ORF">GCM10011591_38870</name>
</gene>
<name>A0A917QQZ6_9NOCA</name>
<keyword evidence="2" id="KW-1185">Reference proteome</keyword>
<protein>
    <submittedName>
        <fullName evidence="1">Uncharacterized protein</fullName>
    </submittedName>
</protein>
<reference evidence="1" key="2">
    <citation type="submission" date="2020-09" db="EMBL/GenBank/DDBJ databases">
        <authorList>
            <person name="Sun Q."/>
            <person name="Zhou Y."/>
        </authorList>
    </citation>
    <scope>NUCLEOTIDE SEQUENCE</scope>
    <source>
        <strain evidence="1">CGMCC 4.7278</strain>
    </source>
</reference>
<comment type="caution">
    <text evidence="1">The sequence shown here is derived from an EMBL/GenBank/DDBJ whole genome shotgun (WGS) entry which is preliminary data.</text>
</comment>
<reference evidence="1" key="1">
    <citation type="journal article" date="2014" name="Int. J. Syst. Evol. Microbiol.">
        <title>Complete genome sequence of Corynebacterium casei LMG S-19264T (=DSM 44701T), isolated from a smear-ripened cheese.</title>
        <authorList>
            <consortium name="US DOE Joint Genome Institute (JGI-PGF)"/>
            <person name="Walter F."/>
            <person name="Albersmeier A."/>
            <person name="Kalinowski J."/>
            <person name="Ruckert C."/>
        </authorList>
    </citation>
    <scope>NUCLEOTIDE SEQUENCE</scope>
    <source>
        <strain evidence="1">CGMCC 4.7278</strain>
    </source>
</reference>
<organism evidence="1 2">
    <name type="scientific">Nocardia camponoti</name>
    <dbReference type="NCBI Taxonomy" id="1616106"/>
    <lineage>
        <taxon>Bacteria</taxon>
        <taxon>Bacillati</taxon>
        <taxon>Actinomycetota</taxon>
        <taxon>Actinomycetes</taxon>
        <taxon>Mycobacteriales</taxon>
        <taxon>Nocardiaceae</taxon>
        <taxon>Nocardia</taxon>
    </lineage>
</organism>
<dbReference type="Proteomes" id="UP000612956">
    <property type="component" value="Unassembled WGS sequence"/>
</dbReference>
<dbReference type="AlphaFoldDB" id="A0A917QQZ6"/>
<dbReference type="EMBL" id="BMMW01000004">
    <property type="protein sequence ID" value="GGK62842.1"/>
    <property type="molecule type" value="Genomic_DNA"/>
</dbReference>
<sequence>MSTIPTMTVHVEFPGGARFFYDLPAVEIEEFVTAARRVGASASIVGKSSQRVLSSVPEQAAA</sequence>
<evidence type="ECO:0000313" key="2">
    <source>
        <dbReference type="Proteomes" id="UP000612956"/>
    </source>
</evidence>
<proteinExistence type="predicted"/>